<keyword evidence="1" id="KW-0472">Membrane</keyword>
<keyword evidence="1" id="KW-1133">Transmembrane helix</keyword>
<reference evidence="2 3" key="1">
    <citation type="submission" date="2024-01" db="EMBL/GenBank/DDBJ databases">
        <title>Genome assemblies of Stephania.</title>
        <authorList>
            <person name="Yang L."/>
        </authorList>
    </citation>
    <scope>NUCLEOTIDE SEQUENCE [LARGE SCALE GENOMIC DNA]</scope>
    <source>
        <strain evidence="2">QJT</strain>
        <tissue evidence="2">Leaf</tissue>
    </source>
</reference>
<name>A0AAP0P3V6_9MAGN</name>
<sequence>MIKRKTASLKRSNSDIGDNQLLLLLLLTPLLLVLVLLVFLPPKRGMQSELFKFDFLPAPSV</sequence>
<dbReference type="AlphaFoldDB" id="A0AAP0P3V6"/>
<gene>
    <name evidence="2" type="ORF">Sjap_010020</name>
</gene>
<keyword evidence="1" id="KW-0812">Transmembrane</keyword>
<feature type="transmembrane region" description="Helical" evidence="1">
    <location>
        <begin position="21"/>
        <end position="40"/>
    </location>
</feature>
<dbReference type="Proteomes" id="UP001417504">
    <property type="component" value="Unassembled WGS sequence"/>
</dbReference>
<proteinExistence type="predicted"/>
<dbReference type="EMBL" id="JBBNAE010000004">
    <property type="protein sequence ID" value="KAK9129533.1"/>
    <property type="molecule type" value="Genomic_DNA"/>
</dbReference>
<keyword evidence="3" id="KW-1185">Reference proteome</keyword>
<protein>
    <submittedName>
        <fullName evidence="2">Uncharacterized protein</fullName>
    </submittedName>
</protein>
<organism evidence="2 3">
    <name type="scientific">Stephania japonica</name>
    <dbReference type="NCBI Taxonomy" id="461633"/>
    <lineage>
        <taxon>Eukaryota</taxon>
        <taxon>Viridiplantae</taxon>
        <taxon>Streptophyta</taxon>
        <taxon>Embryophyta</taxon>
        <taxon>Tracheophyta</taxon>
        <taxon>Spermatophyta</taxon>
        <taxon>Magnoliopsida</taxon>
        <taxon>Ranunculales</taxon>
        <taxon>Menispermaceae</taxon>
        <taxon>Menispermoideae</taxon>
        <taxon>Cissampelideae</taxon>
        <taxon>Stephania</taxon>
    </lineage>
</organism>
<evidence type="ECO:0000256" key="1">
    <source>
        <dbReference type="SAM" id="Phobius"/>
    </source>
</evidence>
<accession>A0AAP0P3V6</accession>
<evidence type="ECO:0000313" key="3">
    <source>
        <dbReference type="Proteomes" id="UP001417504"/>
    </source>
</evidence>
<evidence type="ECO:0000313" key="2">
    <source>
        <dbReference type="EMBL" id="KAK9129533.1"/>
    </source>
</evidence>
<comment type="caution">
    <text evidence="2">The sequence shown here is derived from an EMBL/GenBank/DDBJ whole genome shotgun (WGS) entry which is preliminary data.</text>
</comment>